<evidence type="ECO:0000256" key="1">
    <source>
        <dbReference type="SAM" id="Phobius"/>
    </source>
</evidence>
<evidence type="ECO:0000313" key="3">
    <source>
        <dbReference type="EMBL" id="BAD29219.1"/>
    </source>
</evidence>
<feature type="transmembrane region" description="Helical" evidence="1">
    <location>
        <begin position="36"/>
        <end position="57"/>
    </location>
</feature>
<reference evidence="4" key="4">
    <citation type="journal article" date="2008" name="Nucleic Acids Res.">
        <title>The rice annotation project database (RAP-DB): 2008 update.</title>
        <authorList>
            <consortium name="The rice annotation project (RAP)"/>
        </authorList>
    </citation>
    <scope>GENOME REANNOTATION</scope>
    <source>
        <strain evidence="4">cv. Nipponbare</strain>
    </source>
</reference>
<organism evidence="3 4">
    <name type="scientific">Oryza sativa subsp. japonica</name>
    <name type="common">Rice</name>
    <dbReference type="NCBI Taxonomy" id="39947"/>
    <lineage>
        <taxon>Eukaryota</taxon>
        <taxon>Viridiplantae</taxon>
        <taxon>Streptophyta</taxon>
        <taxon>Embryophyta</taxon>
        <taxon>Tracheophyta</taxon>
        <taxon>Spermatophyta</taxon>
        <taxon>Magnoliopsida</taxon>
        <taxon>Liliopsida</taxon>
        <taxon>Poales</taxon>
        <taxon>Poaceae</taxon>
        <taxon>BOP clade</taxon>
        <taxon>Oryzoideae</taxon>
        <taxon>Oryzeae</taxon>
        <taxon>Oryzinae</taxon>
        <taxon>Oryza</taxon>
        <taxon>Oryza sativa</taxon>
    </lineage>
</organism>
<reference evidence="2" key="1">
    <citation type="submission" date="2002-07" db="EMBL/GenBank/DDBJ databases">
        <title>Oryza sativa nipponbare(GA3) genomic DNA, chromosome 9, PAC clone:P0448B11.</title>
        <authorList>
            <person name="Sasaki T."/>
            <person name="Matsumoto T."/>
            <person name="Hattori M."/>
            <person name="Sakaki Y."/>
            <person name="Katayose Y."/>
        </authorList>
    </citation>
    <scope>NUCLEOTIDE SEQUENCE</scope>
</reference>
<reference evidence="3" key="2">
    <citation type="submission" date="2002-09" db="EMBL/GenBank/DDBJ databases">
        <title>Oryza sativa nipponbare(GA3) genomic DNA, chromosome 9, PAC clone:P0433B06.</title>
        <authorList>
            <person name="Sasaki T."/>
            <person name="Matsumoto T."/>
            <person name="Hattori M."/>
            <person name="Sakaki Y."/>
            <person name="Katayose Y."/>
        </authorList>
    </citation>
    <scope>NUCLEOTIDE SEQUENCE</scope>
</reference>
<sequence length="62" mass="7222">MDDDGCGLQLWPWRRRKDGDSNRVDSGSGKGAGRKVWWRLGLAAGALPFYFPFFYYYKETKK</sequence>
<keyword evidence="1" id="KW-1133">Transmembrane helix</keyword>
<gene>
    <name evidence="3" type="ORF">P0433B06.10</name>
    <name evidence="2" type="ORF">P0448B11.46</name>
</gene>
<evidence type="ECO:0000313" key="4">
    <source>
        <dbReference type="Proteomes" id="UP000000763"/>
    </source>
</evidence>
<evidence type="ECO:0008006" key="5">
    <source>
        <dbReference type="Google" id="ProtNLM"/>
    </source>
</evidence>
<proteinExistence type="predicted"/>
<keyword evidence="1" id="KW-0812">Transmembrane</keyword>
<dbReference type="EMBL" id="AP005758">
    <property type="protein sequence ID" value="BAD29219.1"/>
    <property type="molecule type" value="Genomic_DNA"/>
</dbReference>
<accession>Q6EQ51</accession>
<reference evidence="4" key="3">
    <citation type="journal article" date="2005" name="Nature">
        <title>The map-based sequence of the rice genome.</title>
        <authorList>
            <consortium name="International rice genome sequencing project (IRGSP)"/>
            <person name="Matsumoto T."/>
            <person name="Wu J."/>
            <person name="Kanamori H."/>
            <person name="Katayose Y."/>
            <person name="Fujisawa M."/>
            <person name="Namiki N."/>
            <person name="Mizuno H."/>
            <person name="Yamamoto K."/>
            <person name="Antonio B.A."/>
            <person name="Baba T."/>
            <person name="Sakata K."/>
            <person name="Nagamura Y."/>
            <person name="Aoki H."/>
            <person name="Arikawa K."/>
            <person name="Arita K."/>
            <person name="Bito T."/>
            <person name="Chiden Y."/>
            <person name="Fujitsuka N."/>
            <person name="Fukunaka R."/>
            <person name="Hamada M."/>
            <person name="Harada C."/>
            <person name="Hayashi A."/>
            <person name="Hijishita S."/>
            <person name="Honda M."/>
            <person name="Hosokawa S."/>
            <person name="Ichikawa Y."/>
            <person name="Idonuma A."/>
            <person name="Iijima M."/>
            <person name="Ikeda M."/>
            <person name="Ikeno M."/>
            <person name="Ito K."/>
            <person name="Ito S."/>
            <person name="Ito T."/>
            <person name="Ito Y."/>
            <person name="Ito Y."/>
            <person name="Iwabuchi A."/>
            <person name="Kamiya K."/>
            <person name="Karasawa W."/>
            <person name="Kurita K."/>
            <person name="Katagiri S."/>
            <person name="Kikuta A."/>
            <person name="Kobayashi H."/>
            <person name="Kobayashi N."/>
            <person name="Machita K."/>
            <person name="Maehara T."/>
            <person name="Masukawa M."/>
            <person name="Mizubayashi T."/>
            <person name="Mukai Y."/>
            <person name="Nagasaki H."/>
            <person name="Nagata Y."/>
            <person name="Naito S."/>
            <person name="Nakashima M."/>
            <person name="Nakama Y."/>
            <person name="Nakamichi Y."/>
            <person name="Nakamura M."/>
            <person name="Meguro A."/>
            <person name="Negishi M."/>
            <person name="Ohta I."/>
            <person name="Ohta T."/>
            <person name="Okamoto M."/>
            <person name="Ono N."/>
            <person name="Saji S."/>
            <person name="Sakaguchi M."/>
            <person name="Sakai K."/>
            <person name="Shibata M."/>
            <person name="Shimokawa T."/>
            <person name="Song J."/>
            <person name="Takazaki Y."/>
            <person name="Terasawa K."/>
            <person name="Tsugane M."/>
            <person name="Tsuji K."/>
            <person name="Ueda S."/>
            <person name="Waki K."/>
            <person name="Yamagata H."/>
            <person name="Yamamoto M."/>
            <person name="Yamamoto S."/>
            <person name="Yamane H."/>
            <person name="Yoshiki S."/>
            <person name="Yoshihara R."/>
            <person name="Yukawa K."/>
            <person name="Zhong H."/>
            <person name="Yano M."/>
            <person name="Yuan Q."/>
            <person name="Ouyang S."/>
            <person name="Liu J."/>
            <person name="Jones K.M."/>
            <person name="Gansberger K."/>
            <person name="Moffat K."/>
            <person name="Hill J."/>
            <person name="Bera J."/>
            <person name="Fadrosh D."/>
            <person name="Jin S."/>
            <person name="Johri S."/>
            <person name="Kim M."/>
            <person name="Overton L."/>
            <person name="Reardon M."/>
            <person name="Tsitrin T."/>
            <person name="Vuong H."/>
            <person name="Weaver B."/>
            <person name="Ciecko A."/>
            <person name="Tallon L."/>
            <person name="Jackson J."/>
            <person name="Pai G."/>
            <person name="Aken S.V."/>
            <person name="Utterback T."/>
            <person name="Reidmuller S."/>
            <person name="Feldblyum T."/>
            <person name="Hsiao J."/>
            <person name="Zismann V."/>
            <person name="Iobst S."/>
            <person name="de Vazeille A.R."/>
            <person name="Buell C.R."/>
            <person name="Ying K."/>
            <person name="Li Y."/>
            <person name="Lu T."/>
            <person name="Huang Y."/>
            <person name="Zhao Q."/>
            <person name="Feng Q."/>
            <person name="Zhang L."/>
            <person name="Zhu J."/>
            <person name="Weng Q."/>
            <person name="Mu J."/>
            <person name="Lu Y."/>
            <person name="Fan D."/>
            <person name="Liu Y."/>
            <person name="Guan J."/>
            <person name="Zhang Y."/>
            <person name="Yu S."/>
            <person name="Liu X."/>
            <person name="Zhang Y."/>
            <person name="Hong G."/>
            <person name="Han B."/>
            <person name="Choisne N."/>
            <person name="Demange N."/>
            <person name="Orjeda G."/>
            <person name="Samain S."/>
            <person name="Cattolico L."/>
            <person name="Pelletier E."/>
            <person name="Couloux A."/>
            <person name="Segurens B."/>
            <person name="Wincker P."/>
            <person name="D'Hont A."/>
            <person name="Scarpelli C."/>
            <person name="Weissenbach J."/>
            <person name="Salanoubat M."/>
            <person name="Quetier F."/>
            <person name="Yu Y."/>
            <person name="Kim H.R."/>
            <person name="Rambo T."/>
            <person name="Currie J."/>
            <person name="Collura K."/>
            <person name="Luo M."/>
            <person name="Yang T."/>
            <person name="Ammiraju J.S.S."/>
            <person name="Engler F."/>
            <person name="Soderlund C."/>
            <person name="Wing R.A."/>
            <person name="Palmer L.E."/>
            <person name="de la Bastide M."/>
            <person name="Spiegel L."/>
            <person name="Nascimento L."/>
            <person name="Zutavern T."/>
            <person name="O'Shaughnessy A."/>
            <person name="Dike S."/>
            <person name="Dedhia N."/>
            <person name="Preston R."/>
            <person name="Balija V."/>
            <person name="McCombie W.R."/>
            <person name="Chow T."/>
            <person name="Chen H."/>
            <person name="Chung M."/>
            <person name="Chen C."/>
            <person name="Shaw J."/>
            <person name="Wu H."/>
            <person name="Hsiao K."/>
            <person name="Chao Y."/>
            <person name="Chu M."/>
            <person name="Cheng C."/>
            <person name="Hour A."/>
            <person name="Lee P."/>
            <person name="Lin S."/>
            <person name="Lin Y."/>
            <person name="Liou J."/>
            <person name="Liu S."/>
            <person name="Hsing Y."/>
            <person name="Raghuvanshi S."/>
            <person name="Mohanty A."/>
            <person name="Bharti A.K."/>
            <person name="Gaur A."/>
            <person name="Gupta V."/>
            <person name="Kumar D."/>
            <person name="Ravi V."/>
            <person name="Vij S."/>
            <person name="Kapur A."/>
            <person name="Khurana P."/>
            <person name="Khurana P."/>
            <person name="Khurana J.P."/>
            <person name="Tyagi A.K."/>
            <person name="Gaikwad K."/>
            <person name="Singh A."/>
            <person name="Dalal V."/>
            <person name="Srivastava S."/>
            <person name="Dixit A."/>
            <person name="Pal A.K."/>
            <person name="Ghazi I.A."/>
            <person name="Yadav M."/>
            <person name="Pandit A."/>
            <person name="Bhargava A."/>
            <person name="Sureshbabu K."/>
            <person name="Batra K."/>
            <person name="Sharma T.R."/>
            <person name="Mohapatra T."/>
            <person name="Singh N.K."/>
            <person name="Messing J."/>
            <person name="Nelson A.B."/>
            <person name="Fuks G."/>
            <person name="Kavchok S."/>
            <person name="Keizer G."/>
            <person name="Linton E."/>
            <person name="Llaca V."/>
            <person name="Song R."/>
            <person name="Tanyolac B."/>
            <person name="Young S."/>
            <person name="Ho-Il K."/>
            <person name="Hahn J.H."/>
            <person name="Sangsakoo G."/>
            <person name="Vanavichit A."/>
            <person name="de Mattos Luiz.A.T."/>
            <person name="Zimmer P.D."/>
            <person name="Malone G."/>
            <person name="Dellagostin O."/>
            <person name="de Oliveira A.C."/>
            <person name="Bevan M."/>
            <person name="Bancroft I."/>
            <person name="Minx P."/>
            <person name="Cordum H."/>
            <person name="Wilson R."/>
            <person name="Cheng Z."/>
            <person name="Jin W."/>
            <person name="Jiang J."/>
            <person name="Leong S.A."/>
            <person name="Iwama H."/>
            <person name="Gojobori T."/>
            <person name="Itoh T."/>
            <person name="Niimura Y."/>
            <person name="Fujii Y."/>
            <person name="Habara T."/>
            <person name="Sakai H."/>
            <person name="Sato Y."/>
            <person name="Wilson G."/>
            <person name="Kumar K."/>
            <person name="McCouch S."/>
            <person name="Juretic N."/>
            <person name="Hoen D."/>
            <person name="Wright S."/>
            <person name="Bruskiewich R."/>
            <person name="Bureau T."/>
            <person name="Miyao A."/>
            <person name="Hirochika H."/>
            <person name="Nishikawa T."/>
            <person name="Kadowaki K."/>
            <person name="Sugiura M."/>
            <person name="Burr B."/>
            <person name="Sasaki T."/>
        </authorList>
    </citation>
    <scope>NUCLEOTIDE SEQUENCE [LARGE SCALE GENOMIC DNA]</scope>
    <source>
        <strain evidence="4">cv. Nipponbare</strain>
    </source>
</reference>
<dbReference type="AlphaFoldDB" id="Q6EQ51"/>
<keyword evidence="1" id="KW-0472">Membrane</keyword>
<name>Q6EQ51_ORYSJ</name>
<dbReference type="EMBL" id="AP005585">
    <property type="protein sequence ID" value="BAD28819.1"/>
    <property type="molecule type" value="Genomic_DNA"/>
</dbReference>
<evidence type="ECO:0000313" key="2">
    <source>
        <dbReference type="EMBL" id="BAD28819.1"/>
    </source>
</evidence>
<protein>
    <recommendedName>
        <fullName evidence="5">Transmembrane protein</fullName>
    </recommendedName>
</protein>
<dbReference type="Proteomes" id="UP000000763">
    <property type="component" value="Chromosome 9"/>
</dbReference>